<evidence type="ECO:0000313" key="2">
    <source>
        <dbReference type="Proteomes" id="UP000799437"/>
    </source>
</evidence>
<reference evidence="1" key="1">
    <citation type="journal article" date="2020" name="Stud. Mycol.">
        <title>101 Dothideomycetes genomes: a test case for predicting lifestyles and emergence of pathogens.</title>
        <authorList>
            <person name="Haridas S."/>
            <person name="Albert R."/>
            <person name="Binder M."/>
            <person name="Bloem J."/>
            <person name="Labutti K."/>
            <person name="Salamov A."/>
            <person name="Andreopoulos B."/>
            <person name="Baker S."/>
            <person name="Barry K."/>
            <person name="Bills G."/>
            <person name="Bluhm B."/>
            <person name="Cannon C."/>
            <person name="Castanera R."/>
            <person name="Culley D."/>
            <person name="Daum C."/>
            <person name="Ezra D."/>
            <person name="Gonzalez J."/>
            <person name="Henrissat B."/>
            <person name="Kuo A."/>
            <person name="Liang C."/>
            <person name="Lipzen A."/>
            <person name="Lutzoni F."/>
            <person name="Magnuson J."/>
            <person name="Mondo S."/>
            <person name="Nolan M."/>
            <person name="Ohm R."/>
            <person name="Pangilinan J."/>
            <person name="Park H.-J."/>
            <person name="Ramirez L."/>
            <person name="Alfaro M."/>
            <person name="Sun H."/>
            <person name="Tritt A."/>
            <person name="Yoshinaga Y."/>
            <person name="Zwiers L.-H."/>
            <person name="Turgeon B."/>
            <person name="Goodwin S."/>
            <person name="Spatafora J."/>
            <person name="Crous P."/>
            <person name="Grigoriev I."/>
        </authorList>
    </citation>
    <scope>NUCLEOTIDE SEQUENCE</scope>
    <source>
        <strain evidence="1">CBS 121739</strain>
    </source>
</reference>
<dbReference type="GO" id="GO:0030638">
    <property type="term" value="P:polyketide metabolic process"/>
    <property type="evidence" value="ECO:0007669"/>
    <property type="project" value="InterPro"/>
</dbReference>
<dbReference type="OrthoDB" id="5440at2759"/>
<dbReference type="GeneID" id="54483832"/>
<dbReference type="Gene3D" id="3.10.450.50">
    <property type="match status" value="1"/>
</dbReference>
<dbReference type="EMBL" id="ML996573">
    <property type="protein sequence ID" value="KAF2757412.1"/>
    <property type="molecule type" value="Genomic_DNA"/>
</dbReference>
<dbReference type="RefSeq" id="XP_033599863.1">
    <property type="nucleotide sequence ID" value="XM_033742778.1"/>
</dbReference>
<protein>
    <submittedName>
        <fullName evidence="1">NTF2-like protein</fullName>
    </submittedName>
</protein>
<accession>A0A6A6W3H6</accession>
<organism evidence="1 2">
    <name type="scientific">Pseudovirgaria hyperparasitica</name>
    <dbReference type="NCBI Taxonomy" id="470096"/>
    <lineage>
        <taxon>Eukaryota</taxon>
        <taxon>Fungi</taxon>
        <taxon>Dikarya</taxon>
        <taxon>Ascomycota</taxon>
        <taxon>Pezizomycotina</taxon>
        <taxon>Dothideomycetes</taxon>
        <taxon>Dothideomycetes incertae sedis</taxon>
        <taxon>Acrospermales</taxon>
        <taxon>Acrospermaceae</taxon>
        <taxon>Pseudovirgaria</taxon>
    </lineage>
</organism>
<evidence type="ECO:0000313" key="1">
    <source>
        <dbReference type="EMBL" id="KAF2757412.1"/>
    </source>
</evidence>
<dbReference type="SUPFAM" id="SSF54427">
    <property type="entry name" value="NTF2-like"/>
    <property type="match status" value="1"/>
</dbReference>
<gene>
    <name evidence="1" type="ORF">EJ05DRAFT_465525</name>
</gene>
<dbReference type="PANTHER" id="PTHR38436">
    <property type="entry name" value="POLYKETIDE CYCLASE SNOAL-LIKE DOMAIN"/>
    <property type="match status" value="1"/>
</dbReference>
<dbReference type="InterPro" id="IPR032710">
    <property type="entry name" value="NTF2-like_dom_sf"/>
</dbReference>
<dbReference type="Proteomes" id="UP000799437">
    <property type="component" value="Unassembled WGS sequence"/>
</dbReference>
<dbReference type="PANTHER" id="PTHR38436:SF3">
    <property type="entry name" value="CARBOXYMETHYLENEBUTENOLIDASE-RELATED"/>
    <property type="match status" value="1"/>
</dbReference>
<proteinExistence type="predicted"/>
<sequence>MSNGTSKGNGAAHPLPVPKLKEVSNGLSLLQPLSRKGSGPGVIVLTETLEDALPGDNVAIKHGVPSVPIKWAEEGYTVIEITEAAFASSKDPFVSAIDALEKEEKCEPNGSIGLVVYSTALWTRAAPLLATHKTIAGAIIYSSNSDFESLAKSPIPILVHLSGKSPTKLPRSAALTAYDYPTMTSPLFATPFSVDFNYASESVSHTRNLSFLKPLMHGPYFDLEAIWDEHTAYEFETRDVDATMSTMVQEPYVNHIPTMTGGIGRERLSTFYAHHFIFSNPDDTELELISRTVGIDRVIDEFIFKFTHDRMVDWLLPGVPPTGRYVEIPFTGVVNVRGDRLYHEHIAWDQGSVLRQLGLLPEYLPWPYEVEGGGKKEFRVPVAGRETAVKMRDKNGLESNTMFEFGMRDA</sequence>
<keyword evidence="2" id="KW-1185">Reference proteome</keyword>
<dbReference type="InterPro" id="IPR009959">
    <property type="entry name" value="Cyclase_SnoaL-like"/>
</dbReference>
<dbReference type="AlphaFoldDB" id="A0A6A6W3H6"/>
<name>A0A6A6W3H6_9PEZI</name>